<dbReference type="InterPro" id="IPR007685">
    <property type="entry name" value="RelA_SpoT"/>
</dbReference>
<comment type="caution">
    <text evidence="2">The sequence shown here is derived from an EMBL/GenBank/DDBJ whole genome shotgun (WGS) entry which is preliminary data.</text>
</comment>
<name>A0ABY2A8S7_9ACTN</name>
<evidence type="ECO:0000313" key="2">
    <source>
        <dbReference type="EMBL" id="TCC25439.1"/>
    </source>
</evidence>
<dbReference type="SMART" id="SM00954">
    <property type="entry name" value="RelA_SpoT"/>
    <property type="match status" value="1"/>
</dbReference>
<organism evidence="2 3">
    <name type="scientific">Kribbella speibonae</name>
    <dbReference type="NCBI Taxonomy" id="1572660"/>
    <lineage>
        <taxon>Bacteria</taxon>
        <taxon>Bacillati</taxon>
        <taxon>Actinomycetota</taxon>
        <taxon>Actinomycetes</taxon>
        <taxon>Propionibacteriales</taxon>
        <taxon>Kribbellaceae</taxon>
        <taxon>Kribbella</taxon>
    </lineage>
</organism>
<dbReference type="EMBL" id="SJJY01000002">
    <property type="protein sequence ID" value="TCC25439.1"/>
    <property type="molecule type" value="Genomic_DNA"/>
</dbReference>
<reference evidence="2 3" key="1">
    <citation type="submission" date="2019-02" db="EMBL/GenBank/DDBJ databases">
        <title>Kribbella capetownensis sp. nov. and Kribbella speibonae sp. nov., isolated from soil.</title>
        <authorList>
            <person name="Curtis S.M."/>
            <person name="Norton I."/>
            <person name="Everest G.J."/>
            <person name="Meyers P.R."/>
        </authorList>
    </citation>
    <scope>NUCLEOTIDE SEQUENCE [LARGE SCALE GENOMIC DNA]</scope>
    <source>
        <strain evidence="2 3">SK5</strain>
    </source>
</reference>
<dbReference type="PANTHER" id="PTHR41773">
    <property type="entry name" value="GTP PYROPHOSPHATASE-RELATED"/>
    <property type="match status" value="1"/>
</dbReference>
<dbReference type="CDD" id="cd05399">
    <property type="entry name" value="NT_Rel-Spo_like"/>
    <property type="match status" value="1"/>
</dbReference>
<feature type="domain" description="RelA/SpoT" evidence="1">
    <location>
        <begin position="63"/>
        <end position="196"/>
    </location>
</feature>
<dbReference type="Gene3D" id="1.10.287.860">
    <property type="entry name" value="Nucleotidyltransferase"/>
    <property type="match status" value="1"/>
</dbReference>
<proteinExistence type="predicted"/>
<dbReference type="InterPro" id="IPR043519">
    <property type="entry name" value="NT_sf"/>
</dbReference>
<sequence length="366" mass="42244">MGERVTDQIEQESAAFDFDAHGRAATDKFKDVRQFYEDCSKVIETIMVQALDSDPARIHSVDSRAKTVASFHRKVMRPSAENPNQPKYSNPFQQITDLAGLRVITYFIEDLSRVDQIIVNEFEILEKTNRSTLLEDEEKLGYQSVHYLVRLKENRAELSEYQRFANTTVEIQVRTILQHAWAEIEHDIQYKSVEALPTGIKRRFLSLAGLIEIADREFQAIATEEGRIRSDAKKSIDLGQLTDVEITPDALKQYLDSRFGPDGRMSDWNYGWNARMLKRLGFRNLGQLDECIRGYDDDAITKVFWFGRQGQLRRFEDVVMVAMGGSDHYWSKHPYAEFDFWPDRRESAAEQLESAGLEFGSYVPGE</sequence>
<accession>A0ABY2A8S7</accession>
<evidence type="ECO:0000259" key="1">
    <source>
        <dbReference type="SMART" id="SM00954"/>
    </source>
</evidence>
<gene>
    <name evidence="2" type="ORF">E0H58_14980</name>
</gene>
<dbReference type="PANTHER" id="PTHR41773:SF1">
    <property type="entry name" value="RELA_SPOT DOMAIN-CONTAINING PROTEIN"/>
    <property type="match status" value="1"/>
</dbReference>
<dbReference type="SUPFAM" id="SSF81301">
    <property type="entry name" value="Nucleotidyltransferase"/>
    <property type="match status" value="1"/>
</dbReference>
<dbReference type="Gene3D" id="3.30.460.10">
    <property type="entry name" value="Beta Polymerase, domain 2"/>
    <property type="match status" value="1"/>
</dbReference>
<evidence type="ECO:0000313" key="3">
    <source>
        <dbReference type="Proteomes" id="UP000292385"/>
    </source>
</evidence>
<protein>
    <recommendedName>
        <fullName evidence="1">RelA/SpoT domain-containing protein</fullName>
    </recommendedName>
</protein>
<dbReference type="Pfam" id="PF04607">
    <property type="entry name" value="RelA_SpoT"/>
    <property type="match status" value="1"/>
</dbReference>
<dbReference type="Proteomes" id="UP000292385">
    <property type="component" value="Unassembled WGS sequence"/>
</dbReference>
<keyword evidence="3" id="KW-1185">Reference proteome</keyword>